<feature type="region of interest" description="Disordered" evidence="4">
    <location>
        <begin position="73"/>
        <end position="222"/>
    </location>
</feature>
<feature type="compositionally biased region" description="Gly residues" evidence="4">
    <location>
        <begin position="466"/>
        <end position="478"/>
    </location>
</feature>
<accession>W7TC97</accession>
<dbReference type="Pfam" id="PF02854">
    <property type="entry name" value="MIF4G"/>
    <property type="match status" value="1"/>
</dbReference>
<evidence type="ECO:0000256" key="4">
    <source>
        <dbReference type="SAM" id="MobiDB-lite"/>
    </source>
</evidence>
<dbReference type="EMBL" id="AZIL01001175">
    <property type="protein sequence ID" value="EWM24635.1"/>
    <property type="molecule type" value="Genomic_DNA"/>
</dbReference>
<evidence type="ECO:0000259" key="5">
    <source>
        <dbReference type="PROSITE" id="PS51366"/>
    </source>
</evidence>
<dbReference type="Proteomes" id="UP000019335">
    <property type="component" value="Chromosome 13"/>
</dbReference>
<keyword evidence="2 6" id="KW-0396">Initiation factor</keyword>
<dbReference type="Gene3D" id="1.25.40.180">
    <property type="match status" value="2"/>
</dbReference>
<dbReference type="InterPro" id="IPR003891">
    <property type="entry name" value="Initiation_fac_eIF4g_MI"/>
</dbReference>
<feature type="compositionally biased region" description="Polar residues" evidence="4">
    <location>
        <begin position="212"/>
        <end position="222"/>
    </location>
</feature>
<feature type="compositionally biased region" description="Basic and acidic residues" evidence="4">
    <location>
        <begin position="906"/>
        <end position="921"/>
    </location>
</feature>
<protein>
    <submittedName>
        <fullName evidence="6">Eukaryotic translation initiation factor 4</fullName>
    </submittedName>
</protein>
<dbReference type="GO" id="GO:0016281">
    <property type="term" value="C:eukaryotic translation initiation factor 4F complex"/>
    <property type="evidence" value="ECO:0007669"/>
    <property type="project" value="TreeGrafter"/>
</dbReference>
<dbReference type="AlphaFoldDB" id="W7TC97"/>
<organism evidence="6 7">
    <name type="scientific">Nannochloropsis gaditana</name>
    <dbReference type="NCBI Taxonomy" id="72520"/>
    <lineage>
        <taxon>Eukaryota</taxon>
        <taxon>Sar</taxon>
        <taxon>Stramenopiles</taxon>
        <taxon>Ochrophyta</taxon>
        <taxon>Eustigmatophyceae</taxon>
        <taxon>Eustigmatales</taxon>
        <taxon>Monodopsidaceae</taxon>
        <taxon>Nannochloropsis</taxon>
    </lineage>
</organism>
<feature type="compositionally biased region" description="Low complexity" evidence="4">
    <location>
        <begin position="823"/>
        <end position="838"/>
    </location>
</feature>
<feature type="compositionally biased region" description="Low complexity" evidence="4">
    <location>
        <begin position="791"/>
        <end position="800"/>
    </location>
</feature>
<dbReference type="PROSITE" id="PS51366">
    <property type="entry name" value="MI"/>
    <property type="match status" value="1"/>
</dbReference>
<feature type="region of interest" description="Disordered" evidence="4">
    <location>
        <begin position="1"/>
        <end position="21"/>
    </location>
</feature>
<evidence type="ECO:0000313" key="7">
    <source>
        <dbReference type="Proteomes" id="UP000019335"/>
    </source>
</evidence>
<feature type="domain" description="MI" evidence="5">
    <location>
        <begin position="973"/>
        <end position="1098"/>
    </location>
</feature>
<dbReference type="PANTHER" id="PTHR23253">
    <property type="entry name" value="EUKARYOTIC TRANSLATION INITIATION FACTOR 4 GAMMA"/>
    <property type="match status" value="1"/>
</dbReference>
<feature type="compositionally biased region" description="Pro residues" evidence="4">
    <location>
        <begin position="119"/>
        <end position="131"/>
    </location>
</feature>
<feature type="region of interest" description="Disordered" evidence="4">
    <location>
        <begin position="365"/>
        <end position="492"/>
    </location>
</feature>
<comment type="caution">
    <text evidence="6">The sequence shown here is derived from an EMBL/GenBank/DDBJ whole genome shotgun (WGS) entry which is preliminary data.</text>
</comment>
<feature type="compositionally biased region" description="Gly residues" evidence="4">
    <location>
        <begin position="430"/>
        <end position="439"/>
    </location>
</feature>
<comment type="similarity">
    <text evidence="1">Belongs to the eukaryotic initiation factor 4G family.</text>
</comment>
<dbReference type="SUPFAM" id="SSF48371">
    <property type="entry name" value="ARM repeat"/>
    <property type="match status" value="2"/>
</dbReference>
<evidence type="ECO:0000256" key="1">
    <source>
        <dbReference type="ARBA" id="ARBA00005775"/>
    </source>
</evidence>
<feature type="region of interest" description="Disordered" evidence="4">
    <location>
        <begin position="263"/>
        <end position="303"/>
    </location>
</feature>
<evidence type="ECO:0000313" key="6">
    <source>
        <dbReference type="EMBL" id="EWM24635.1"/>
    </source>
</evidence>
<dbReference type="OrthoDB" id="514777at2759"/>
<feature type="region of interest" description="Disordered" evidence="4">
    <location>
        <begin position="775"/>
        <end position="971"/>
    </location>
</feature>
<dbReference type="InterPro" id="IPR003890">
    <property type="entry name" value="MIF4G-like_typ-3"/>
</dbReference>
<reference evidence="6 7" key="1">
    <citation type="journal article" date="2014" name="Mol. Plant">
        <title>Chromosome Scale Genome Assembly and Transcriptome Profiling of Nannochloropsis gaditana in Nitrogen Depletion.</title>
        <authorList>
            <person name="Corteggiani Carpinelli E."/>
            <person name="Telatin A."/>
            <person name="Vitulo N."/>
            <person name="Forcato C."/>
            <person name="D'Angelo M."/>
            <person name="Schiavon R."/>
            <person name="Vezzi A."/>
            <person name="Giacometti G.M."/>
            <person name="Morosinotto T."/>
            <person name="Valle G."/>
        </authorList>
    </citation>
    <scope>NUCLEOTIDE SEQUENCE [LARGE SCALE GENOMIC DNA]</scope>
    <source>
        <strain evidence="6 7">B-31</strain>
    </source>
</reference>
<dbReference type="SMART" id="SM00543">
    <property type="entry name" value="MIF4G"/>
    <property type="match status" value="1"/>
</dbReference>
<dbReference type="GO" id="GO:0003743">
    <property type="term" value="F:translation initiation factor activity"/>
    <property type="evidence" value="ECO:0007669"/>
    <property type="project" value="UniProtKB-KW"/>
</dbReference>
<evidence type="ECO:0000256" key="2">
    <source>
        <dbReference type="ARBA" id="ARBA00022540"/>
    </source>
</evidence>
<name>W7TC97_9STRA</name>
<keyword evidence="3" id="KW-0648">Protein biosynthesis</keyword>
<feature type="compositionally biased region" description="Polar residues" evidence="4">
    <location>
        <begin position="393"/>
        <end position="410"/>
    </location>
</feature>
<feature type="compositionally biased region" description="Polar residues" evidence="4">
    <location>
        <begin position="855"/>
        <end position="873"/>
    </location>
</feature>
<gene>
    <name evidence="6" type="primary">EIF4G</name>
    <name evidence="6" type="ORF">Naga_100055g25</name>
</gene>
<proteinExistence type="inferred from homology"/>
<feature type="compositionally biased region" description="Basic and acidic residues" evidence="4">
    <location>
        <begin position="928"/>
        <end position="944"/>
    </location>
</feature>
<dbReference type="InterPro" id="IPR016024">
    <property type="entry name" value="ARM-type_fold"/>
</dbReference>
<keyword evidence="7" id="KW-1185">Reference proteome</keyword>
<sequence length="1159" mass="124988">MSTTEGASAADGISRVASANGRDNSMKALASILRAEPLPVGVDTHKKSLSAAAPAFKPMKLRPDAHVFVPKSAFKAPAPPTGPKAAAPVRAQKTEAPALPRGPAVAPLGAGKPSATARAPPPIAASLPPPRQADRHQQLSLPSPRYEERLGPKDGSTPPGGPPLAGGRQYPPHQHPEARPVPAPETRARHNRQAVTGPEGGTRPTPPRLKGTRTSTMSNGTPSVEMNVVSVAKTDAEDTDIATAPHCGQGADNVATPAPRALVQPQPTESLSVSPDREVSGSSSASSSWKRAERPSTPTSSSLFGGSAVAVAAPVPLNAHRAISEEDWERESHPAIPDSPLVAGVRQYYARDLLRIRRTVVEAGSLGKPPVKPVDSHVPAEILNSEPPGASPITPTLAPSTTLETPQPQRARTPKVPDGLPRPRSSTGFDGPGGNGSGSSGRSTPRTEIESSAFVRQSSRDRRGGLKGSLGVRGGGGNYRKASPPLEDDLYGPKRIEEGRRWRPESIAMRRMGGVDPDDPEKKIKRARALLNKLSMEKFDKLSAEFVNVGFTSDALLWQAIDIIVAKAQEEVHFSSMYAELCLRLSRTPLAGLGETDKGKLFRKILLTRCQEEFNEDLNTRICKVDTDPSTAALGKEEREEKKRMAKFRYLGHMRFIGELFLKELLKEEHVHGCIKDLFGEEDNPDEEKLACLCKLLSTTGKKLELLAEVNAETSKKQRRLLNKYFEEVYKLSQSVGVLSSRIRCLLKDLFELRQNNYVPRRVVETAKTLSQVHEEAAREALAKGQSSAPKSMGSGKMTGNSGGGGRPMGSGAQDTRREKGFSETSRQSSSASLTSPSIVDEDGWETVGPKKTISKSGSKQSLGRSASNNSLDGTMGGMRKQGSSASFGAFSVLTEEKRKKKEHKDKRDKDNKEQRKERRTSTAQTDSAKRAGIEVKSGGKDGELAGSPRPSSAVDISPEASSSKLPPNDHKAFLRKGKSILADYWETQDEADAIEAMGEMTLEDPDKISQLVAAWLDAGFQRSRDDHRAHLADLLVIMRKAELLPPAPVEQALYGILESLADTKVDIPKVDEWMAKIVVRLINGDVLSLSFLQDLPEQMVKDGVAFPFAMTVIKEAKREIGVKGVDEMVRSASLNLELLRGGDLEDEKLASEFEGLSC</sequence>
<evidence type="ECO:0000256" key="3">
    <source>
        <dbReference type="ARBA" id="ARBA00022917"/>
    </source>
</evidence>
<dbReference type="PANTHER" id="PTHR23253:SF9">
    <property type="entry name" value="EUKARYOTIC TRANSLATION INITIATION FACTOR 4 GAMMA 2"/>
    <property type="match status" value="1"/>
</dbReference>
<dbReference type="GO" id="GO:0003729">
    <property type="term" value="F:mRNA binding"/>
    <property type="evidence" value="ECO:0007669"/>
    <property type="project" value="TreeGrafter"/>
</dbReference>